<dbReference type="Proteomes" id="UP000479335">
    <property type="component" value="Unassembled WGS sequence"/>
</dbReference>
<sequence length="53" mass="6022">MVLRVDHRSLAFVVQRQTVELLRRGCSERDIAKLWGGNFLRVLGEAQKLATAL</sequence>
<reference evidence="1 2" key="1">
    <citation type="submission" date="2019-12" db="EMBL/GenBank/DDBJ databases">
        <title>Novel species isolated from a subtropical stream in China.</title>
        <authorList>
            <person name="Lu H."/>
        </authorList>
    </citation>
    <scope>NUCLEOTIDE SEQUENCE [LARGE SCALE GENOMIC DNA]</scope>
    <source>
        <strain evidence="1 2">FT135W</strain>
    </source>
</reference>
<keyword evidence="2" id="KW-1185">Reference proteome</keyword>
<comment type="caution">
    <text evidence="1">The sequence shown here is derived from an EMBL/GenBank/DDBJ whole genome shotgun (WGS) entry which is preliminary data.</text>
</comment>
<dbReference type="Gene3D" id="3.20.20.140">
    <property type="entry name" value="Metal-dependent hydrolases"/>
    <property type="match status" value="1"/>
</dbReference>
<evidence type="ECO:0000313" key="1">
    <source>
        <dbReference type="EMBL" id="MYM22381.1"/>
    </source>
</evidence>
<name>A0A6L8KD67_9BURK</name>
<organism evidence="1 2">
    <name type="scientific">Duganella flavida</name>
    <dbReference type="NCBI Taxonomy" id="2692175"/>
    <lineage>
        <taxon>Bacteria</taxon>
        <taxon>Pseudomonadati</taxon>
        <taxon>Pseudomonadota</taxon>
        <taxon>Betaproteobacteria</taxon>
        <taxon>Burkholderiales</taxon>
        <taxon>Oxalobacteraceae</taxon>
        <taxon>Telluria group</taxon>
        <taxon>Duganella</taxon>
    </lineage>
</organism>
<dbReference type="AlphaFoldDB" id="A0A6L8KD67"/>
<gene>
    <name evidence="1" type="ORF">GTP46_06970</name>
</gene>
<protein>
    <recommendedName>
        <fullName evidence="3">Membrane dipeptidase</fullName>
    </recommendedName>
</protein>
<proteinExistence type="predicted"/>
<dbReference type="InterPro" id="IPR032466">
    <property type="entry name" value="Metal_Hydrolase"/>
</dbReference>
<dbReference type="SUPFAM" id="SSF51556">
    <property type="entry name" value="Metallo-dependent hydrolases"/>
    <property type="match status" value="1"/>
</dbReference>
<evidence type="ECO:0008006" key="3">
    <source>
        <dbReference type="Google" id="ProtNLM"/>
    </source>
</evidence>
<dbReference type="EMBL" id="WWCN01000004">
    <property type="protein sequence ID" value="MYM22381.1"/>
    <property type="molecule type" value="Genomic_DNA"/>
</dbReference>
<evidence type="ECO:0000313" key="2">
    <source>
        <dbReference type="Proteomes" id="UP000479335"/>
    </source>
</evidence>
<accession>A0A6L8KD67</accession>